<gene>
    <name evidence="2" type="ORF">PCHAS_1453400</name>
    <name evidence="1" type="ORF">PCHCB_000475200</name>
</gene>
<dbReference type="Proteomes" id="UP000071118">
    <property type="component" value="Chromosome 14"/>
</dbReference>
<dbReference type="Gene3D" id="2.60.40.790">
    <property type="match status" value="1"/>
</dbReference>
<organism evidence="2 3">
    <name type="scientific">Plasmodium chabaudi chabaudi</name>
    <dbReference type="NCBI Taxonomy" id="31271"/>
    <lineage>
        <taxon>Eukaryota</taxon>
        <taxon>Sar</taxon>
        <taxon>Alveolata</taxon>
        <taxon>Apicomplexa</taxon>
        <taxon>Aconoidasida</taxon>
        <taxon>Haemosporida</taxon>
        <taxon>Plasmodiidae</taxon>
        <taxon>Plasmodium</taxon>
        <taxon>Plasmodium (Vinckeia)</taxon>
    </lineage>
</organism>
<dbReference type="CDD" id="cd06464">
    <property type="entry name" value="ACD_sHsps-like"/>
    <property type="match status" value="1"/>
</dbReference>
<dbReference type="SUPFAM" id="SSF49764">
    <property type="entry name" value="HSP20-like chaperones"/>
    <property type="match status" value="1"/>
</dbReference>
<accession>A0A077TRT3</accession>
<dbReference type="OrthoDB" id="374555at2759"/>
<dbReference type="KEGG" id="pcb:PCHAS_1453400"/>
<dbReference type="RefSeq" id="XP_016655041.1">
    <property type="nucleotide sequence ID" value="XM_016799797.1"/>
</dbReference>
<keyword evidence="3" id="KW-1185">Reference proteome</keyword>
<dbReference type="InterPro" id="IPR008978">
    <property type="entry name" value="HSP20-like_chaperone"/>
</dbReference>
<dbReference type="AlphaFoldDB" id="A0A077TRT3"/>
<evidence type="ECO:0000313" key="1">
    <source>
        <dbReference type="EMBL" id="SCN63505.1"/>
    </source>
</evidence>
<protein>
    <recommendedName>
        <fullName evidence="5">SHSP domain-containing protein</fullName>
    </recommendedName>
</protein>
<name>A0A077TRT3_PLACU</name>
<evidence type="ECO:0000313" key="4">
    <source>
        <dbReference type="Proteomes" id="UP000195489"/>
    </source>
</evidence>
<dbReference type="VEuPathDB" id="PlasmoDB:PCHAS_1453400"/>
<dbReference type="EMBL" id="LT608166">
    <property type="protein sequence ID" value="SCN63505.1"/>
    <property type="molecule type" value="Genomic_DNA"/>
</dbReference>
<dbReference type="Proteomes" id="UP000195489">
    <property type="component" value="Chromosome 14"/>
</dbReference>
<reference evidence="2" key="3">
    <citation type="submission" date="2019-05" db="EMBL/GenBank/DDBJ databases">
        <authorList>
            <consortium name="Pathogen Informatics"/>
        </authorList>
    </citation>
    <scope>NUCLEOTIDE SEQUENCE</scope>
    <source>
        <strain evidence="2">AS</strain>
        <strain evidence="1 4">CB</strain>
    </source>
</reference>
<evidence type="ECO:0000313" key="3">
    <source>
        <dbReference type="Proteomes" id="UP000071118"/>
    </source>
</evidence>
<evidence type="ECO:0000313" key="2">
    <source>
        <dbReference type="EMBL" id="VTZ71209.1"/>
    </source>
</evidence>
<dbReference type="EMBL" id="LK022891">
    <property type="protein sequence ID" value="VTZ71209.1"/>
    <property type="molecule type" value="Genomic_DNA"/>
</dbReference>
<reference evidence="2 3" key="1">
    <citation type="journal article" date="2014" name="BMC Biol.">
        <title>A comprehensive evaluation of rodent malaria parasite genomes and gene expression.</title>
        <authorList>
            <person name="Otto T.D."/>
            <person name="Bohme U."/>
            <person name="Jackson A.P."/>
            <person name="Hunt M."/>
            <person name="Franke-Fayard B."/>
            <person name="Hoeijmakers W.A."/>
            <person name="Religa A.A."/>
            <person name="Robertson L."/>
            <person name="Sanders M."/>
            <person name="Ogun S.A."/>
            <person name="Cunningham D."/>
            <person name="Erhart A."/>
            <person name="Billker O."/>
            <person name="Khan S.M."/>
            <person name="Stunnenberg H.G."/>
            <person name="Langhorne J."/>
            <person name="Holder A.A."/>
            <person name="Waters A.P."/>
            <person name="Newbold C.I."/>
            <person name="Pain A."/>
            <person name="Berriman M."/>
            <person name="Janse C.J."/>
        </authorList>
    </citation>
    <scope>NUCLEOTIDE SEQUENCE [LARGE SCALE GENOMIC DNA]</scope>
    <source>
        <strain evidence="2 3">AS</strain>
    </source>
</reference>
<proteinExistence type="predicted"/>
<reference evidence="2" key="2">
    <citation type="submission" date="2014-05" db="EMBL/GenBank/DDBJ databases">
        <authorList>
            <person name="Aslett M.A."/>
            <person name="De Silva N."/>
        </authorList>
    </citation>
    <scope>NUCLEOTIDE SEQUENCE</scope>
    <source>
        <strain evidence="2">AS</strain>
    </source>
</reference>
<dbReference type="GeneID" id="27795142"/>
<sequence length="266" mass="31353">MVGIMENIEVLKRSLNTEKVFYELDWHKLEMDKSFGDPVYDNFERLKSNDDLILNKKVRYNVNKKKIVNKNMIGGKNNVEKNYKSILVNKEGNSIENEKTNTSKENKRDCNYNALICADNNDTNKYEQNSIPSTPICSWIREKSPEKTSLYEIKKCNFIKEVNSEDPSKICFVPSVDILYDDEKVIFLFFISGNLENFSVQSNDNYITISGNKIPYDIQKCANYYSYEIKKGYFLRTYFFMKQIDKENIHYEHKHGIMKVCVYLLK</sequence>
<evidence type="ECO:0008006" key="5">
    <source>
        <dbReference type="Google" id="ProtNLM"/>
    </source>
</evidence>